<name>A0A397D4A5_APHAT</name>
<dbReference type="VEuPathDB" id="FungiDB:H257_09238"/>
<evidence type="ECO:0000256" key="15">
    <source>
        <dbReference type="SAM" id="Phobius"/>
    </source>
</evidence>
<dbReference type="GO" id="GO:0034513">
    <property type="term" value="F:box H/ACA snoRNA binding"/>
    <property type="evidence" value="ECO:0007669"/>
    <property type="project" value="TreeGrafter"/>
</dbReference>
<feature type="region of interest" description="Disordered" evidence="14">
    <location>
        <begin position="1"/>
        <end position="39"/>
    </location>
</feature>
<dbReference type="EMBL" id="QUTC01005378">
    <property type="protein sequence ID" value="RHY58513.1"/>
    <property type="molecule type" value="Genomic_DNA"/>
</dbReference>
<keyword evidence="7 13" id="KW-0694">RNA-binding</keyword>
<evidence type="ECO:0000313" key="27">
    <source>
        <dbReference type="Proteomes" id="UP000286510"/>
    </source>
</evidence>
<sequence length="282" mass="28873">MSFRGGARGGGRGGGRGFSGGRGGGRGFGGRGGGRGGFDEGPPATVVELGVFLHACEDEMVYKSTSDKVPYFNAGAFLENKTKIGKVDEILGAINDVMFTVKPDAGVAPKSFKAGDKVYITLEVGVVLRAAVEVAAEAEVADAVPEDVAVAAASVADVAEASEVDVEAAASADVAVVAVDLAAVAAVDEVVDFRLTGVGAGTLLLIFGYASYQEFQSSPVVSKTWSALSLGVSSVLSVVMGLRYKDTQNFVPAGVIAGTSIGMSLFYISILLKKNKANYKKN</sequence>
<dbReference type="InterPro" id="IPR009000">
    <property type="entry name" value="Transl_B-barrel_sf"/>
</dbReference>
<dbReference type="EMBL" id="QUTB01006422">
    <property type="protein sequence ID" value="RHY50108.1"/>
    <property type="molecule type" value="Genomic_DNA"/>
</dbReference>
<evidence type="ECO:0000256" key="7">
    <source>
        <dbReference type="ARBA" id="ARBA00022884"/>
    </source>
</evidence>
<dbReference type="Pfam" id="PF04410">
    <property type="entry name" value="Gar1"/>
    <property type="match status" value="1"/>
</dbReference>
<dbReference type="Proteomes" id="UP000283543">
    <property type="component" value="Unassembled WGS sequence"/>
</dbReference>
<keyword evidence="9 15" id="KW-0472">Membrane</keyword>
<evidence type="ECO:0000313" key="24">
    <source>
        <dbReference type="Proteomes" id="UP000266643"/>
    </source>
</evidence>
<feature type="compositionally biased region" description="Gly residues" evidence="14">
    <location>
        <begin position="1"/>
        <end position="36"/>
    </location>
</feature>
<dbReference type="Gene3D" id="1.10.10.1740">
    <property type="entry name" value="Transmembrane protein 14-like"/>
    <property type="match status" value="1"/>
</dbReference>
<evidence type="ECO:0000313" key="20">
    <source>
        <dbReference type="EMBL" id="RHY82819.1"/>
    </source>
</evidence>
<evidence type="ECO:0000313" key="17">
    <source>
        <dbReference type="EMBL" id="RHY50108.1"/>
    </source>
</evidence>
<dbReference type="VEuPathDB" id="FungiDB:H257_09237"/>
<accession>A0A397D4A5</accession>
<dbReference type="GO" id="GO:0016020">
    <property type="term" value="C:membrane"/>
    <property type="evidence" value="ECO:0007669"/>
    <property type="project" value="UniProtKB-SubCell"/>
</dbReference>
<evidence type="ECO:0000313" key="19">
    <source>
        <dbReference type="EMBL" id="RHY58513.1"/>
    </source>
</evidence>
<comment type="similarity">
    <text evidence="12 13">Belongs to the GAR1 family.</text>
</comment>
<dbReference type="Gene3D" id="2.40.10.230">
    <property type="entry name" value="Probable tRNA pseudouridine synthase domain"/>
    <property type="match status" value="1"/>
</dbReference>
<evidence type="ECO:0000256" key="6">
    <source>
        <dbReference type="ARBA" id="ARBA00022692"/>
    </source>
</evidence>
<keyword evidence="5 13" id="KW-0698">rRNA processing</keyword>
<evidence type="ECO:0000256" key="2">
    <source>
        <dbReference type="ARBA" id="ARBA00004604"/>
    </source>
</evidence>
<comment type="similarity">
    <text evidence="3">Belongs to the TMEM14 family.</text>
</comment>
<evidence type="ECO:0000313" key="25">
    <source>
        <dbReference type="Proteomes" id="UP000283543"/>
    </source>
</evidence>
<dbReference type="Proteomes" id="UP000265716">
    <property type="component" value="Unassembled WGS sequence"/>
</dbReference>
<reference evidence="22 23" key="2">
    <citation type="submission" date="2018-08" db="EMBL/GenBank/DDBJ databases">
        <title>Aphanomyces genome sequencing and annotation.</title>
        <authorList>
            <person name="Minardi D."/>
            <person name="Oidtmann B."/>
            <person name="Van Der Giezen M."/>
            <person name="Studholme D.J."/>
        </authorList>
    </citation>
    <scope>NUCLEOTIDE SEQUENCE [LARGE SCALE GENOMIC DNA]</scope>
    <source>
        <strain evidence="18 24">D2</strain>
        <strain evidence="20 27">FDL457</strain>
        <strain evidence="16 22">Kv</strain>
        <strain evidence="19 23">SA</strain>
        <strain evidence="17 25">Si</strain>
    </source>
</reference>
<evidence type="ECO:0000313" key="21">
    <source>
        <dbReference type="EMBL" id="RQM23705.1"/>
    </source>
</evidence>
<dbReference type="EMBL" id="QUTF01025942">
    <property type="protein sequence ID" value="RHY82819.1"/>
    <property type="molecule type" value="Genomic_DNA"/>
</dbReference>
<dbReference type="FunFam" id="2.40.10.230:FF:000001">
    <property type="entry name" value="H/ACA ribonucleoprotein complex subunit"/>
    <property type="match status" value="1"/>
</dbReference>
<evidence type="ECO:0000256" key="1">
    <source>
        <dbReference type="ARBA" id="ARBA00004370"/>
    </source>
</evidence>
<evidence type="ECO:0000256" key="14">
    <source>
        <dbReference type="SAM" id="MobiDB-lite"/>
    </source>
</evidence>
<evidence type="ECO:0000256" key="5">
    <source>
        <dbReference type="ARBA" id="ARBA00022552"/>
    </source>
</evidence>
<dbReference type="SUPFAM" id="SSF50447">
    <property type="entry name" value="Translation proteins"/>
    <property type="match status" value="1"/>
</dbReference>
<protein>
    <recommendedName>
        <fullName evidence="13">H/ACA ribonucleoprotein complex subunit</fullName>
    </recommendedName>
</protein>
<evidence type="ECO:0000256" key="13">
    <source>
        <dbReference type="RuleBase" id="RU364004"/>
    </source>
</evidence>
<keyword evidence="4 13" id="KW-0690">Ribosome biogenesis</keyword>
<evidence type="ECO:0000256" key="3">
    <source>
        <dbReference type="ARBA" id="ARBA00007590"/>
    </source>
</evidence>
<comment type="subunit">
    <text evidence="13">Component of the small nucleolar ribonucleoprotein particles containing H/ACA-type snoRNAs (H/ACA snoRNPs).</text>
</comment>
<proteinExistence type="inferred from homology"/>
<keyword evidence="10 13" id="KW-0539">Nucleus</keyword>
<keyword evidence="26" id="KW-1185">Reference proteome</keyword>
<dbReference type="InterPro" id="IPR005349">
    <property type="entry name" value="TMEM14"/>
</dbReference>
<comment type="subcellular location">
    <subcellularLocation>
        <location evidence="1">Membrane</location>
    </subcellularLocation>
    <subcellularLocation>
        <location evidence="2 13">Nucleus</location>
        <location evidence="2 13">Nucleolus</location>
    </subcellularLocation>
</comment>
<evidence type="ECO:0000256" key="11">
    <source>
        <dbReference type="ARBA" id="ARBA00023274"/>
    </source>
</evidence>
<evidence type="ECO:0000256" key="4">
    <source>
        <dbReference type="ARBA" id="ARBA00022517"/>
    </source>
</evidence>
<dbReference type="PANTHER" id="PTHR23237">
    <property type="entry name" value="NUCLEOLAR PROTEIN FAMILY A MEMBER 1 SNORNP PROTEIN GAR1"/>
    <property type="match status" value="1"/>
</dbReference>
<dbReference type="Proteomes" id="UP000266643">
    <property type="component" value="Unassembled WGS sequence"/>
</dbReference>
<comment type="function">
    <text evidence="13">Required for ribosome biogenesis. Part of a complex which catalyzes pseudouridylation of rRNA. This involves the isomerization of uridine such that the ribose is subsequently attached to C5, instead of the normal N1. Pseudouridine ("psi") residues may serve to stabilize the conformation of rRNAs.</text>
</comment>
<dbReference type="PANTHER" id="PTHR23237:SF6">
    <property type="entry name" value="H_ACA RIBONUCLEOPROTEIN COMPLEX SUBUNIT 1"/>
    <property type="match status" value="1"/>
</dbReference>
<evidence type="ECO:0000256" key="8">
    <source>
        <dbReference type="ARBA" id="ARBA00022989"/>
    </source>
</evidence>
<dbReference type="Proteomes" id="UP000286510">
    <property type="component" value="Unassembled WGS sequence"/>
</dbReference>
<evidence type="ECO:0000256" key="10">
    <source>
        <dbReference type="ARBA" id="ARBA00023242"/>
    </source>
</evidence>
<reference evidence="21 26" key="1">
    <citation type="submission" date="2018-07" db="EMBL/GenBank/DDBJ databases">
        <title>Annotation of Aphanomyces astaci genome assembly.</title>
        <authorList>
            <person name="Studholme D.J."/>
        </authorList>
    </citation>
    <scope>NUCLEOTIDE SEQUENCE [LARGE SCALE GENOMIC DNA]</scope>
    <source>
        <strain evidence="21">Pc</strain>
    </source>
</reference>
<evidence type="ECO:0000313" key="23">
    <source>
        <dbReference type="Proteomes" id="UP000265716"/>
    </source>
</evidence>
<evidence type="ECO:0000313" key="18">
    <source>
        <dbReference type="EMBL" id="RHY51401.1"/>
    </source>
</evidence>
<dbReference type="GO" id="GO:0031429">
    <property type="term" value="C:box H/ACA snoRNP complex"/>
    <property type="evidence" value="ECO:0007669"/>
    <property type="project" value="TreeGrafter"/>
</dbReference>
<evidence type="ECO:0000256" key="12">
    <source>
        <dbReference type="ARBA" id="ARBA00038293"/>
    </source>
</evidence>
<dbReference type="InterPro" id="IPR007504">
    <property type="entry name" value="H/ACA_rnp_Gar1/Naf1"/>
</dbReference>
<keyword evidence="8 15" id="KW-1133">Transmembrane helix</keyword>
<evidence type="ECO:0000313" key="16">
    <source>
        <dbReference type="EMBL" id="RHY06825.1"/>
    </source>
</evidence>
<gene>
    <name evidence="21" type="ORF">B5M09_003079</name>
    <name evidence="20" type="ORF">DYB26_001044</name>
    <name evidence="18" type="ORF">DYB30_000611</name>
    <name evidence="17" type="ORF">DYB34_004053</name>
    <name evidence="16" type="ORF">DYB36_000211</name>
    <name evidence="19" type="ORF">DYB38_000865</name>
</gene>
<evidence type="ECO:0000313" key="26">
    <source>
        <dbReference type="Proteomes" id="UP000284702"/>
    </source>
</evidence>
<dbReference type="Proteomes" id="UP000284702">
    <property type="component" value="Unassembled WGS sequence"/>
</dbReference>
<evidence type="ECO:0000256" key="9">
    <source>
        <dbReference type="ARBA" id="ARBA00023136"/>
    </source>
</evidence>
<comment type="caution">
    <text evidence="19">The sequence shown here is derived from an EMBL/GenBank/DDBJ whole genome shotgun (WGS) entry which is preliminary data.</text>
</comment>
<keyword evidence="11 13" id="KW-0687">Ribonucleoprotein</keyword>
<organism evidence="19 23">
    <name type="scientific">Aphanomyces astaci</name>
    <name type="common">Crayfish plague agent</name>
    <dbReference type="NCBI Taxonomy" id="112090"/>
    <lineage>
        <taxon>Eukaryota</taxon>
        <taxon>Sar</taxon>
        <taxon>Stramenopiles</taxon>
        <taxon>Oomycota</taxon>
        <taxon>Saprolegniomycetes</taxon>
        <taxon>Saprolegniales</taxon>
        <taxon>Verrucalvaceae</taxon>
        <taxon>Aphanomyces</taxon>
    </lineage>
</organism>
<dbReference type="EMBL" id="MZMZ02002893">
    <property type="protein sequence ID" value="RQM23705.1"/>
    <property type="molecule type" value="Genomic_DNA"/>
</dbReference>
<feature type="transmembrane region" description="Helical" evidence="15">
    <location>
        <begin position="250"/>
        <end position="272"/>
    </location>
</feature>
<dbReference type="EMBL" id="QUTD01007182">
    <property type="protein sequence ID" value="RHY51401.1"/>
    <property type="molecule type" value="Genomic_DNA"/>
</dbReference>
<dbReference type="GO" id="GO:0000454">
    <property type="term" value="P:snoRNA guided rRNA pseudouridine synthesis"/>
    <property type="evidence" value="ECO:0007669"/>
    <property type="project" value="TreeGrafter"/>
</dbReference>
<dbReference type="Proteomes" id="UP000265427">
    <property type="component" value="Unassembled WGS sequence"/>
</dbReference>
<keyword evidence="6 15" id="KW-0812">Transmembrane</keyword>
<dbReference type="AlphaFoldDB" id="A0A397D4A5"/>
<dbReference type="Pfam" id="PF03647">
    <property type="entry name" value="Tmemb_14"/>
    <property type="match status" value="1"/>
</dbReference>
<dbReference type="EMBL" id="QUSZ01006137">
    <property type="protein sequence ID" value="RHY06825.1"/>
    <property type="molecule type" value="Genomic_DNA"/>
</dbReference>
<evidence type="ECO:0000313" key="22">
    <source>
        <dbReference type="Proteomes" id="UP000265427"/>
    </source>
</evidence>
<dbReference type="InterPro" id="IPR044890">
    <property type="entry name" value="TMEM14_sf"/>
</dbReference>
<dbReference type="InterPro" id="IPR038664">
    <property type="entry name" value="Gar1/Naf1_Cbf5-bd_sf"/>
</dbReference>